<dbReference type="Gene3D" id="3.40.50.150">
    <property type="entry name" value="Vaccinia Virus protein VP39"/>
    <property type="match status" value="1"/>
</dbReference>
<dbReference type="Proteomes" id="UP000661691">
    <property type="component" value="Unassembled WGS sequence"/>
</dbReference>
<keyword evidence="5" id="KW-1185">Reference proteome</keyword>
<dbReference type="CDD" id="cd02440">
    <property type="entry name" value="AdoMet_MTases"/>
    <property type="match status" value="1"/>
</dbReference>
<dbReference type="GO" id="GO:0032259">
    <property type="term" value="P:methylation"/>
    <property type="evidence" value="ECO:0007669"/>
    <property type="project" value="UniProtKB-KW"/>
</dbReference>
<dbReference type="InterPro" id="IPR007848">
    <property type="entry name" value="Small_mtfrase_dom"/>
</dbReference>
<dbReference type="InterPro" id="IPR046977">
    <property type="entry name" value="RsmC/RlmG"/>
</dbReference>
<accession>A0A926RXC1</accession>
<evidence type="ECO:0000259" key="3">
    <source>
        <dbReference type="Pfam" id="PF05175"/>
    </source>
</evidence>
<reference evidence="4" key="1">
    <citation type="submission" date="2020-09" db="EMBL/GenBank/DDBJ databases">
        <title>A novel bacterium of genus Hazenella, isolated from South China Sea.</title>
        <authorList>
            <person name="Huang H."/>
            <person name="Mo K."/>
            <person name="Hu Y."/>
        </authorList>
    </citation>
    <scope>NUCLEOTIDE SEQUENCE</scope>
    <source>
        <strain evidence="4">IB182357</strain>
    </source>
</reference>
<keyword evidence="1 4" id="KW-0489">Methyltransferase</keyword>
<dbReference type="InterPro" id="IPR029063">
    <property type="entry name" value="SAM-dependent_MTases_sf"/>
</dbReference>
<organism evidence="4 5">
    <name type="scientific">Polycladospora coralii</name>
    <dbReference type="NCBI Taxonomy" id="2771432"/>
    <lineage>
        <taxon>Bacteria</taxon>
        <taxon>Bacillati</taxon>
        <taxon>Bacillota</taxon>
        <taxon>Bacilli</taxon>
        <taxon>Bacillales</taxon>
        <taxon>Thermoactinomycetaceae</taxon>
        <taxon>Polycladospora</taxon>
    </lineage>
</organism>
<proteinExistence type="predicted"/>
<dbReference type="AlphaFoldDB" id="A0A926RXC1"/>
<protein>
    <submittedName>
        <fullName evidence="4">Class I SAM-dependent methyltransferase</fullName>
    </submittedName>
</protein>
<sequence>MSDHYFSPRPASKREDRTFQAEILGDSFIFQTDAGVFSKKGVDFGSRLLLETVEITPSIRSILDLGCGYGLIGTVLAKVYAQDNITMADVNERAVTLATENAVRNGVSNQTKQLVSDGFQALDEQCFDLILLNPPIRTGKENVYRLFAEAYEHLNPNGSLWIVIRKKQGAASAFKELERLSSEVIIRKQKKGFEILQVVKD</sequence>
<dbReference type="GO" id="GO:0008757">
    <property type="term" value="F:S-adenosylmethionine-dependent methyltransferase activity"/>
    <property type="evidence" value="ECO:0007669"/>
    <property type="project" value="InterPro"/>
</dbReference>
<dbReference type="EMBL" id="JACXAH010000010">
    <property type="protein sequence ID" value="MBD1372376.1"/>
    <property type="molecule type" value="Genomic_DNA"/>
</dbReference>
<evidence type="ECO:0000256" key="1">
    <source>
        <dbReference type="ARBA" id="ARBA00022603"/>
    </source>
</evidence>
<evidence type="ECO:0000313" key="5">
    <source>
        <dbReference type="Proteomes" id="UP000661691"/>
    </source>
</evidence>
<evidence type="ECO:0000313" key="4">
    <source>
        <dbReference type="EMBL" id="MBD1372376.1"/>
    </source>
</evidence>
<dbReference type="PANTHER" id="PTHR47816:SF4">
    <property type="entry name" value="RIBOSOMAL RNA SMALL SUBUNIT METHYLTRANSFERASE C"/>
    <property type="match status" value="1"/>
</dbReference>
<feature type="domain" description="Methyltransferase small" evidence="3">
    <location>
        <begin position="29"/>
        <end position="197"/>
    </location>
</feature>
<name>A0A926RXC1_9BACL</name>
<evidence type="ECO:0000256" key="2">
    <source>
        <dbReference type="ARBA" id="ARBA00022679"/>
    </source>
</evidence>
<comment type="caution">
    <text evidence="4">The sequence shown here is derived from an EMBL/GenBank/DDBJ whole genome shotgun (WGS) entry which is preliminary data.</text>
</comment>
<dbReference type="PANTHER" id="PTHR47816">
    <property type="entry name" value="RIBOSOMAL RNA SMALL SUBUNIT METHYLTRANSFERASE C"/>
    <property type="match status" value="1"/>
</dbReference>
<dbReference type="RefSeq" id="WP_191140662.1">
    <property type="nucleotide sequence ID" value="NZ_JACXAG020000007.1"/>
</dbReference>
<dbReference type="Pfam" id="PF05175">
    <property type="entry name" value="MTS"/>
    <property type="match status" value="1"/>
</dbReference>
<gene>
    <name evidence="4" type="ORF">IC620_08400</name>
</gene>
<keyword evidence="2" id="KW-0808">Transferase</keyword>
<dbReference type="SUPFAM" id="SSF53335">
    <property type="entry name" value="S-adenosyl-L-methionine-dependent methyltransferases"/>
    <property type="match status" value="1"/>
</dbReference>